<gene>
    <name evidence="2" type="ORF">PV328_012433</name>
</gene>
<sequence length="122" mass="13345">TRVKNDEIPEIPPPPYSIEYEPSAPSLQESSTLTSSSLSLLSPSSLNIPNLIYAGELAIKGAKDLHLTSYTKYLNTLGKHTDMITLFKSSLKSIVETSETGGKIVRLLDVHGNVIQESVRYV</sequence>
<feature type="compositionally biased region" description="Low complexity" evidence="1">
    <location>
        <begin position="17"/>
        <end position="30"/>
    </location>
</feature>
<keyword evidence="3" id="KW-1185">Reference proteome</keyword>
<proteinExistence type="predicted"/>
<evidence type="ECO:0000256" key="1">
    <source>
        <dbReference type="SAM" id="MobiDB-lite"/>
    </source>
</evidence>
<protein>
    <submittedName>
        <fullName evidence="2">Uncharacterized protein</fullName>
    </submittedName>
</protein>
<reference evidence="2" key="2">
    <citation type="submission" date="2023-03" db="EMBL/GenBank/DDBJ databases">
        <authorList>
            <person name="Inwood S.N."/>
            <person name="Skelly J.G."/>
            <person name="Guhlin J."/>
            <person name="Harrop T.W.R."/>
            <person name="Goldson S.G."/>
            <person name="Dearden P.K."/>
        </authorList>
    </citation>
    <scope>NUCLEOTIDE SEQUENCE</scope>
    <source>
        <strain evidence="2">Irish</strain>
        <tissue evidence="2">Whole body</tissue>
    </source>
</reference>
<comment type="caution">
    <text evidence="2">The sequence shown here is derived from an EMBL/GenBank/DDBJ whole genome shotgun (WGS) entry which is preliminary data.</text>
</comment>
<evidence type="ECO:0000313" key="2">
    <source>
        <dbReference type="EMBL" id="KAK0167679.1"/>
    </source>
</evidence>
<dbReference type="EMBL" id="JAQQBS010001310">
    <property type="protein sequence ID" value="KAK0167679.1"/>
    <property type="molecule type" value="Genomic_DNA"/>
</dbReference>
<accession>A0AA39KN87</accession>
<name>A0AA39KN87_9HYME</name>
<feature type="region of interest" description="Disordered" evidence="1">
    <location>
        <begin position="1"/>
        <end position="30"/>
    </location>
</feature>
<organism evidence="2 3">
    <name type="scientific">Microctonus aethiopoides</name>
    <dbReference type="NCBI Taxonomy" id="144406"/>
    <lineage>
        <taxon>Eukaryota</taxon>
        <taxon>Metazoa</taxon>
        <taxon>Ecdysozoa</taxon>
        <taxon>Arthropoda</taxon>
        <taxon>Hexapoda</taxon>
        <taxon>Insecta</taxon>
        <taxon>Pterygota</taxon>
        <taxon>Neoptera</taxon>
        <taxon>Endopterygota</taxon>
        <taxon>Hymenoptera</taxon>
        <taxon>Apocrita</taxon>
        <taxon>Ichneumonoidea</taxon>
        <taxon>Braconidae</taxon>
        <taxon>Euphorinae</taxon>
        <taxon>Microctonus</taxon>
    </lineage>
</organism>
<dbReference type="AlphaFoldDB" id="A0AA39KN87"/>
<evidence type="ECO:0000313" key="3">
    <source>
        <dbReference type="Proteomes" id="UP001168990"/>
    </source>
</evidence>
<feature type="non-terminal residue" evidence="2">
    <location>
        <position position="1"/>
    </location>
</feature>
<feature type="non-terminal residue" evidence="2">
    <location>
        <position position="122"/>
    </location>
</feature>
<reference evidence="2" key="1">
    <citation type="journal article" date="2023" name="bioRxiv">
        <title>Scaffold-level genome assemblies of two parasitoid biocontrol wasps reveal the parthenogenesis mechanism and an associated novel virus.</title>
        <authorList>
            <person name="Inwood S."/>
            <person name="Skelly J."/>
            <person name="Guhlin J."/>
            <person name="Harrop T."/>
            <person name="Goldson S."/>
            <person name="Dearden P."/>
        </authorList>
    </citation>
    <scope>NUCLEOTIDE SEQUENCE</scope>
    <source>
        <strain evidence="2">Irish</strain>
        <tissue evidence="2">Whole body</tissue>
    </source>
</reference>
<dbReference type="Proteomes" id="UP001168990">
    <property type="component" value="Unassembled WGS sequence"/>
</dbReference>